<name>A0ABZ0ZMW7_9ACTN</name>
<keyword evidence="2" id="KW-0378">Hydrolase</keyword>
<evidence type="ECO:0000313" key="3">
    <source>
        <dbReference type="Proteomes" id="UP001327225"/>
    </source>
</evidence>
<dbReference type="Gene3D" id="3.40.50.1820">
    <property type="entry name" value="alpha/beta hydrolase"/>
    <property type="match status" value="1"/>
</dbReference>
<dbReference type="InterPro" id="IPR029058">
    <property type="entry name" value="AB_hydrolase_fold"/>
</dbReference>
<dbReference type="PANTHER" id="PTHR43194:SF2">
    <property type="entry name" value="PEROXISOMAL MEMBRANE PROTEIN LPX1"/>
    <property type="match status" value="1"/>
</dbReference>
<organism evidence="2 3">
    <name type="scientific">Nocardioides bizhenqiangii</name>
    <dbReference type="NCBI Taxonomy" id="3095076"/>
    <lineage>
        <taxon>Bacteria</taxon>
        <taxon>Bacillati</taxon>
        <taxon>Actinomycetota</taxon>
        <taxon>Actinomycetes</taxon>
        <taxon>Propionibacteriales</taxon>
        <taxon>Nocardioidaceae</taxon>
        <taxon>Nocardioides</taxon>
    </lineage>
</organism>
<dbReference type="PANTHER" id="PTHR43194">
    <property type="entry name" value="HYDROLASE ALPHA/BETA FOLD FAMILY"/>
    <property type="match status" value="1"/>
</dbReference>
<dbReference type="InterPro" id="IPR050228">
    <property type="entry name" value="Carboxylesterase_BioH"/>
</dbReference>
<evidence type="ECO:0000259" key="1">
    <source>
        <dbReference type="Pfam" id="PF00561"/>
    </source>
</evidence>
<dbReference type="EMBL" id="CP141059">
    <property type="protein sequence ID" value="WQQ25660.1"/>
    <property type="molecule type" value="Genomic_DNA"/>
</dbReference>
<dbReference type="SUPFAM" id="SSF53474">
    <property type="entry name" value="alpha/beta-Hydrolases"/>
    <property type="match status" value="1"/>
</dbReference>
<feature type="domain" description="AB hydrolase-1" evidence="1">
    <location>
        <begin position="24"/>
        <end position="259"/>
    </location>
</feature>
<dbReference type="Pfam" id="PF00561">
    <property type="entry name" value="Abhydrolase_1"/>
    <property type="match status" value="1"/>
</dbReference>
<reference evidence="3" key="1">
    <citation type="submission" date="2023-12" db="EMBL/GenBank/DDBJ databases">
        <title>Novel species in genus Nocardioides.</title>
        <authorList>
            <person name="Zhou H."/>
        </authorList>
    </citation>
    <scope>NUCLEOTIDE SEQUENCE [LARGE SCALE GENOMIC DNA]</scope>
    <source>
        <strain evidence="3">HM61</strain>
    </source>
</reference>
<keyword evidence="3" id="KW-1185">Reference proteome</keyword>
<sequence length="283" mass="31035">MPTIELPHATLNYHVAGPADSTEPPVVFVHPILTDGSLWLPVADRLAARGIRSYAPDWPLGSHRIPLPDDADQSPRGVARLVLDFLAELDLTNVTLVGNDTGGAICQFLVDPGFDADTSRVGRVVLANCDAFDQFPPAPFTLLFPLLRNEWRAKVLAGQMRLRPLRQSWLGFGLLAKHLPADLTRAWIEPARTNAGVRRDAVRLLRNIRPEELLDVSTRLGDVKIPVTVIWGMADRAFRPALGRRLHAAFTDAELIPVEGARTLLALDAPDEITDAIVAIADR</sequence>
<gene>
    <name evidence="2" type="ORF">SHK19_17040</name>
</gene>
<proteinExistence type="predicted"/>
<accession>A0ABZ0ZMW7</accession>
<dbReference type="GO" id="GO:0016787">
    <property type="term" value="F:hydrolase activity"/>
    <property type="evidence" value="ECO:0007669"/>
    <property type="project" value="UniProtKB-KW"/>
</dbReference>
<dbReference type="Proteomes" id="UP001327225">
    <property type="component" value="Chromosome"/>
</dbReference>
<dbReference type="InterPro" id="IPR000073">
    <property type="entry name" value="AB_hydrolase_1"/>
</dbReference>
<dbReference type="RefSeq" id="WP_322456379.1">
    <property type="nucleotide sequence ID" value="NZ_CP141059.1"/>
</dbReference>
<protein>
    <submittedName>
        <fullName evidence="2">Alpha/beta hydrolase</fullName>
    </submittedName>
</protein>
<evidence type="ECO:0000313" key="2">
    <source>
        <dbReference type="EMBL" id="WQQ25660.1"/>
    </source>
</evidence>